<evidence type="ECO:0000256" key="1">
    <source>
        <dbReference type="SAM" id="Phobius"/>
    </source>
</evidence>
<dbReference type="AlphaFoldDB" id="A0A239SFN7"/>
<dbReference type="EMBL" id="CABPSR010000004">
    <property type="protein sequence ID" value="VVE79599.1"/>
    <property type="molecule type" value="Genomic_DNA"/>
</dbReference>
<accession>A0A239SFN7</accession>
<evidence type="ECO:0000313" key="4">
    <source>
        <dbReference type="Proteomes" id="UP000215126"/>
    </source>
</evidence>
<keyword evidence="1" id="KW-0472">Membrane</keyword>
<proteinExistence type="predicted"/>
<feature type="transmembrane region" description="Helical" evidence="1">
    <location>
        <begin position="6"/>
        <end position="27"/>
    </location>
</feature>
<gene>
    <name evidence="3" type="ORF">PSP31121_02204</name>
    <name evidence="2" type="ORF">SAMEA4530655_01782</name>
</gene>
<name>A0A239SFN7_9BURK</name>
<sequence length="30" mass="3179">MDWLYLGVIVVFVATTVGFVAFCASVGGQQ</sequence>
<keyword evidence="1" id="KW-1133">Transmembrane helix</keyword>
<dbReference type="EMBL" id="LT906435">
    <property type="protein sequence ID" value="SNU84042.1"/>
    <property type="molecule type" value="Genomic_DNA"/>
</dbReference>
<keyword evidence="4" id="KW-1185">Reference proteome</keyword>
<dbReference type="Proteomes" id="UP000335538">
    <property type="component" value="Unassembled WGS sequence"/>
</dbReference>
<evidence type="ECO:0000313" key="5">
    <source>
        <dbReference type="Proteomes" id="UP000335538"/>
    </source>
</evidence>
<evidence type="ECO:0000313" key="2">
    <source>
        <dbReference type="EMBL" id="SNU84042.1"/>
    </source>
</evidence>
<dbReference type="Proteomes" id="UP000215126">
    <property type="component" value="Chromosome 1"/>
</dbReference>
<reference evidence="3 5" key="2">
    <citation type="submission" date="2019-08" db="EMBL/GenBank/DDBJ databases">
        <authorList>
            <person name="Peeters C."/>
        </authorList>
    </citation>
    <scope>NUCLEOTIDE SEQUENCE [LARGE SCALE GENOMIC DNA]</scope>
    <source>
        <strain evidence="3 5">LMG 31121</strain>
    </source>
</reference>
<evidence type="ECO:0000313" key="3">
    <source>
        <dbReference type="EMBL" id="VVE79599.1"/>
    </source>
</evidence>
<reference evidence="2 4" key="1">
    <citation type="submission" date="2017-06" db="EMBL/GenBank/DDBJ databases">
        <authorList>
            <consortium name="Pathogen Informatics"/>
        </authorList>
    </citation>
    <scope>NUCLEOTIDE SEQUENCE [LARGE SCALE GENOMIC DNA]</scope>
    <source>
        <strain evidence="2 4">NCTC13161</strain>
    </source>
</reference>
<protein>
    <submittedName>
        <fullName evidence="2">Uncharacterized protein</fullName>
    </submittedName>
</protein>
<keyword evidence="1" id="KW-0812">Transmembrane</keyword>
<organism evidence="2 4">
    <name type="scientific">Pandoraea sputorum</name>
    <dbReference type="NCBI Taxonomy" id="93222"/>
    <lineage>
        <taxon>Bacteria</taxon>
        <taxon>Pseudomonadati</taxon>
        <taxon>Pseudomonadota</taxon>
        <taxon>Betaproteobacteria</taxon>
        <taxon>Burkholderiales</taxon>
        <taxon>Burkholderiaceae</taxon>
        <taxon>Pandoraea</taxon>
    </lineage>
</organism>